<evidence type="ECO:0000313" key="8">
    <source>
        <dbReference type="Proteomes" id="UP000460287"/>
    </source>
</evidence>
<dbReference type="PANTHER" id="PTHR34108">
    <property type="entry name" value="SEPTUM SITE-DETERMINING PROTEIN MINC"/>
    <property type="match status" value="1"/>
</dbReference>
<dbReference type="Proteomes" id="UP000460287">
    <property type="component" value="Unassembled WGS sequence"/>
</dbReference>
<dbReference type="RefSeq" id="WP_154530736.1">
    <property type="nucleotide sequence ID" value="NZ_JAQXTV010000084.1"/>
</dbReference>
<comment type="caution">
    <text evidence="7">The sequence shown here is derived from an EMBL/GenBank/DDBJ whole genome shotgun (WGS) entry which is preliminary data.</text>
</comment>
<keyword evidence="8" id="KW-1185">Reference proteome</keyword>
<keyword evidence="2 5" id="KW-0717">Septation</keyword>
<dbReference type="Gene3D" id="2.160.20.70">
    <property type="match status" value="1"/>
</dbReference>
<keyword evidence="3 5" id="KW-0131">Cell cycle</keyword>
<dbReference type="NCBIfam" id="NF001775">
    <property type="entry name" value="PRK00513.1-6"/>
    <property type="match status" value="1"/>
</dbReference>
<organism evidence="7 8">
    <name type="scientific">Inconstantimicrobium porci</name>
    <dbReference type="NCBI Taxonomy" id="2652291"/>
    <lineage>
        <taxon>Bacteria</taxon>
        <taxon>Bacillati</taxon>
        <taxon>Bacillota</taxon>
        <taxon>Clostridia</taxon>
        <taxon>Eubacteriales</taxon>
        <taxon>Clostridiaceae</taxon>
        <taxon>Inconstantimicrobium</taxon>
    </lineage>
</organism>
<protein>
    <recommendedName>
        <fullName evidence="5">Probable septum site-determining protein MinC</fullName>
    </recommendedName>
</protein>
<proteinExistence type="inferred from homology"/>
<dbReference type="InterPro" id="IPR005526">
    <property type="entry name" value="Septum_form_inhib_MinC_C"/>
</dbReference>
<dbReference type="HAMAP" id="MF_00267">
    <property type="entry name" value="MinC"/>
    <property type="match status" value="1"/>
</dbReference>
<dbReference type="PANTHER" id="PTHR34108:SF1">
    <property type="entry name" value="SEPTUM SITE-DETERMINING PROTEIN MINC"/>
    <property type="match status" value="1"/>
</dbReference>
<comment type="function">
    <text evidence="5">Cell division inhibitor that blocks the formation of polar Z ring septums. Rapidly oscillates between the poles of the cell to destabilize FtsZ filaments that have formed before they mature into polar Z rings. Prevents FtsZ polymerization.</text>
</comment>
<dbReference type="SUPFAM" id="SSF63848">
    <property type="entry name" value="Cell-division inhibitor MinC, C-terminal domain"/>
    <property type="match status" value="1"/>
</dbReference>
<evidence type="ECO:0000256" key="1">
    <source>
        <dbReference type="ARBA" id="ARBA00022618"/>
    </source>
</evidence>
<dbReference type="GO" id="GO:0000902">
    <property type="term" value="P:cell morphogenesis"/>
    <property type="evidence" value="ECO:0007669"/>
    <property type="project" value="InterPro"/>
</dbReference>
<feature type="domain" description="Septum formation inhibitor MinC C-terminal" evidence="6">
    <location>
        <begin position="103"/>
        <end position="201"/>
    </location>
</feature>
<name>A0A7X2T0Q1_9CLOT</name>
<dbReference type="InterPro" id="IPR013033">
    <property type="entry name" value="MinC"/>
</dbReference>
<accession>A0A7X2T0Q1</accession>
<evidence type="ECO:0000313" key="7">
    <source>
        <dbReference type="EMBL" id="MSR90856.1"/>
    </source>
</evidence>
<dbReference type="InterPro" id="IPR036145">
    <property type="entry name" value="MinC_C_sf"/>
</dbReference>
<sequence length="209" mass="23623">MVDERIFIKGNKDGINAVVNMNKFVDYEDMVQTLVERLKKGKRFYRGSVLTIIADLTDIDEKKQRKLRDLLFDEVLIRDCIFKDKREKEVKMFSGVYEGKTRFIQKTIRGGQHIDYPGNLVIIGDINPGSEVTAFGNIIVLGKLRGRVHAGANGNKKAVIAAFSLQPEVLQISGILTISPDGEKPQYPEVAKIKDDEIIVEPYLPNKFI</sequence>
<evidence type="ECO:0000256" key="3">
    <source>
        <dbReference type="ARBA" id="ARBA00023306"/>
    </source>
</evidence>
<dbReference type="Pfam" id="PF03775">
    <property type="entry name" value="MinC_C"/>
    <property type="match status" value="1"/>
</dbReference>
<evidence type="ECO:0000256" key="5">
    <source>
        <dbReference type="HAMAP-Rule" id="MF_00267"/>
    </source>
</evidence>
<evidence type="ECO:0000256" key="4">
    <source>
        <dbReference type="ARBA" id="ARBA00046874"/>
    </source>
</evidence>
<gene>
    <name evidence="5 7" type="primary">minC</name>
    <name evidence="7" type="ORF">FYJ33_05365</name>
</gene>
<evidence type="ECO:0000259" key="6">
    <source>
        <dbReference type="Pfam" id="PF03775"/>
    </source>
</evidence>
<keyword evidence="1 5" id="KW-0132">Cell division</keyword>
<comment type="similarity">
    <text evidence="5">Belongs to the MinC family.</text>
</comment>
<comment type="subunit">
    <text evidence="4 5">Interacts with MinD and FtsZ.</text>
</comment>
<dbReference type="EMBL" id="VULX01000005">
    <property type="protein sequence ID" value="MSR90856.1"/>
    <property type="molecule type" value="Genomic_DNA"/>
</dbReference>
<dbReference type="InterPro" id="IPR016098">
    <property type="entry name" value="CAP/MinC_C"/>
</dbReference>
<evidence type="ECO:0000256" key="2">
    <source>
        <dbReference type="ARBA" id="ARBA00023210"/>
    </source>
</evidence>
<dbReference type="GO" id="GO:1901891">
    <property type="term" value="P:regulation of cell septum assembly"/>
    <property type="evidence" value="ECO:0007669"/>
    <property type="project" value="InterPro"/>
</dbReference>
<reference evidence="7 8" key="1">
    <citation type="submission" date="2019-08" db="EMBL/GenBank/DDBJ databases">
        <title>In-depth cultivation of the pig gut microbiome towards novel bacterial diversity and tailored functional studies.</title>
        <authorList>
            <person name="Wylensek D."/>
            <person name="Hitch T.C.A."/>
            <person name="Clavel T."/>
        </authorList>
    </citation>
    <scope>NUCLEOTIDE SEQUENCE [LARGE SCALE GENOMIC DNA]</scope>
    <source>
        <strain evidence="7 8">WCA-383-APC-5B</strain>
    </source>
</reference>
<dbReference type="GO" id="GO:0000917">
    <property type="term" value="P:division septum assembly"/>
    <property type="evidence" value="ECO:0007669"/>
    <property type="project" value="UniProtKB-KW"/>
</dbReference>
<dbReference type="NCBIfam" id="TIGR01222">
    <property type="entry name" value="minC"/>
    <property type="match status" value="1"/>
</dbReference>
<dbReference type="AlphaFoldDB" id="A0A7X2T0Q1"/>